<keyword evidence="3" id="KW-1003">Cell membrane</keyword>
<evidence type="ECO:0000256" key="4">
    <source>
        <dbReference type="ARBA" id="ARBA00022692"/>
    </source>
</evidence>
<feature type="transmembrane region" description="Helical" evidence="7">
    <location>
        <begin position="108"/>
        <end position="128"/>
    </location>
</feature>
<dbReference type="PROSITE" id="PS50928">
    <property type="entry name" value="ABC_TM1"/>
    <property type="match status" value="1"/>
</dbReference>
<feature type="transmembrane region" description="Helical" evidence="7">
    <location>
        <begin position="134"/>
        <end position="154"/>
    </location>
</feature>
<keyword evidence="4 7" id="KW-0812">Transmembrane</keyword>
<feature type="domain" description="ABC transmembrane type-1" evidence="8">
    <location>
        <begin position="73"/>
        <end position="274"/>
    </location>
</feature>
<name>A0A5R9GC16_9BACL</name>
<evidence type="ECO:0000256" key="1">
    <source>
        <dbReference type="ARBA" id="ARBA00004651"/>
    </source>
</evidence>
<evidence type="ECO:0000256" key="7">
    <source>
        <dbReference type="RuleBase" id="RU363032"/>
    </source>
</evidence>
<dbReference type="GO" id="GO:0005886">
    <property type="term" value="C:plasma membrane"/>
    <property type="evidence" value="ECO:0007669"/>
    <property type="project" value="UniProtKB-SubCell"/>
</dbReference>
<sequence>MKESASGKTFQVVNATLLTLIGAFMLFPFLYVFAVSFSSYKEFIQADFLIWPKQWVFDAYDYIFKSDAFIRSIFFTIYVTILGTIVNLLFTSSMGYALSRPVVGRKPVLVLVLFALLFPAGLIPTYIVVKETGLINSIWALILPVAISPFNLIVMRQFFLSIPGEVVESAVMDGATDLGIFARIVLPLSKPALAAFGLFYAVGHWNNYFGGLLYMNSPEKWPVQVVLRQLVVVNETNTLRVATEMVEQMPPPETIQMAALLVATVPILIVYPFLQKHFAKGVMLGAVKG</sequence>
<evidence type="ECO:0000256" key="5">
    <source>
        <dbReference type="ARBA" id="ARBA00022989"/>
    </source>
</evidence>
<dbReference type="InterPro" id="IPR000515">
    <property type="entry name" value="MetI-like"/>
</dbReference>
<gene>
    <name evidence="9" type="ORF">FE782_13930</name>
</gene>
<feature type="transmembrane region" description="Helical" evidence="7">
    <location>
        <begin position="73"/>
        <end position="96"/>
    </location>
</feature>
<dbReference type="EMBL" id="VCIW01000008">
    <property type="protein sequence ID" value="TLS51600.1"/>
    <property type="molecule type" value="Genomic_DNA"/>
</dbReference>
<evidence type="ECO:0000259" key="8">
    <source>
        <dbReference type="PROSITE" id="PS50928"/>
    </source>
</evidence>
<evidence type="ECO:0000313" key="9">
    <source>
        <dbReference type="EMBL" id="TLS51600.1"/>
    </source>
</evidence>
<dbReference type="Gene3D" id="1.10.3720.10">
    <property type="entry name" value="MetI-like"/>
    <property type="match status" value="1"/>
</dbReference>
<dbReference type="CDD" id="cd06261">
    <property type="entry name" value="TM_PBP2"/>
    <property type="match status" value="1"/>
</dbReference>
<dbReference type="RefSeq" id="WP_138194798.1">
    <property type="nucleotide sequence ID" value="NZ_VCIW01000008.1"/>
</dbReference>
<proteinExistence type="inferred from homology"/>
<protein>
    <submittedName>
        <fullName evidence="9">Carbohydrate ABC transporter permease</fullName>
    </submittedName>
</protein>
<accession>A0A5R9GC16</accession>
<evidence type="ECO:0000256" key="3">
    <source>
        <dbReference type="ARBA" id="ARBA00022475"/>
    </source>
</evidence>
<comment type="similarity">
    <text evidence="7">Belongs to the binding-protein-dependent transport system permease family.</text>
</comment>
<dbReference type="GO" id="GO:0055085">
    <property type="term" value="P:transmembrane transport"/>
    <property type="evidence" value="ECO:0007669"/>
    <property type="project" value="InterPro"/>
</dbReference>
<keyword evidence="2 7" id="KW-0813">Transport</keyword>
<dbReference type="AlphaFoldDB" id="A0A5R9GC16"/>
<evidence type="ECO:0000256" key="2">
    <source>
        <dbReference type="ARBA" id="ARBA00022448"/>
    </source>
</evidence>
<dbReference type="SUPFAM" id="SSF161098">
    <property type="entry name" value="MetI-like"/>
    <property type="match status" value="1"/>
</dbReference>
<comment type="subcellular location">
    <subcellularLocation>
        <location evidence="1 7">Cell membrane</location>
        <topology evidence="1 7">Multi-pass membrane protein</topology>
    </subcellularLocation>
</comment>
<dbReference type="InterPro" id="IPR035906">
    <property type="entry name" value="MetI-like_sf"/>
</dbReference>
<dbReference type="OrthoDB" id="9810086at2"/>
<feature type="transmembrane region" description="Helical" evidence="7">
    <location>
        <begin position="255"/>
        <end position="274"/>
    </location>
</feature>
<organism evidence="9 10">
    <name type="scientific">Paenibacillus antri</name>
    <dbReference type="NCBI Taxonomy" id="2582848"/>
    <lineage>
        <taxon>Bacteria</taxon>
        <taxon>Bacillati</taxon>
        <taxon>Bacillota</taxon>
        <taxon>Bacilli</taxon>
        <taxon>Bacillales</taxon>
        <taxon>Paenibacillaceae</taxon>
        <taxon>Paenibacillus</taxon>
    </lineage>
</organism>
<evidence type="ECO:0000256" key="6">
    <source>
        <dbReference type="ARBA" id="ARBA00023136"/>
    </source>
</evidence>
<reference evidence="9 10" key="1">
    <citation type="submission" date="2019-05" db="EMBL/GenBank/DDBJ databases">
        <authorList>
            <person name="Narsing Rao M.P."/>
            <person name="Li W.J."/>
        </authorList>
    </citation>
    <scope>NUCLEOTIDE SEQUENCE [LARGE SCALE GENOMIC DNA]</scope>
    <source>
        <strain evidence="9 10">SYSU_K30003</strain>
    </source>
</reference>
<dbReference type="PANTHER" id="PTHR43744:SF9">
    <property type="entry name" value="POLYGALACTURONAN_RHAMNOGALACTURONAN TRANSPORT SYSTEM PERMEASE PROTEIN YTCP"/>
    <property type="match status" value="1"/>
</dbReference>
<dbReference type="Proteomes" id="UP000309676">
    <property type="component" value="Unassembled WGS sequence"/>
</dbReference>
<comment type="caution">
    <text evidence="9">The sequence shown here is derived from an EMBL/GenBank/DDBJ whole genome shotgun (WGS) entry which is preliminary data.</text>
</comment>
<feature type="transmembrane region" description="Helical" evidence="7">
    <location>
        <begin position="12"/>
        <end position="34"/>
    </location>
</feature>
<keyword evidence="5 7" id="KW-1133">Transmembrane helix</keyword>
<keyword evidence="10" id="KW-1185">Reference proteome</keyword>
<dbReference type="PANTHER" id="PTHR43744">
    <property type="entry name" value="ABC TRANSPORTER PERMEASE PROTEIN MG189-RELATED-RELATED"/>
    <property type="match status" value="1"/>
</dbReference>
<dbReference type="Pfam" id="PF00528">
    <property type="entry name" value="BPD_transp_1"/>
    <property type="match status" value="1"/>
</dbReference>
<keyword evidence="6 7" id="KW-0472">Membrane</keyword>
<evidence type="ECO:0000313" key="10">
    <source>
        <dbReference type="Proteomes" id="UP000309676"/>
    </source>
</evidence>